<dbReference type="EMBL" id="JAEHFY010000001">
    <property type="protein sequence ID" value="MBK0381529.1"/>
    <property type="molecule type" value="Genomic_DNA"/>
</dbReference>
<feature type="chain" id="PRO_5046033317" description="Outer membrane protein beta-barrel domain-containing protein" evidence="1">
    <location>
        <begin position="22"/>
        <end position="162"/>
    </location>
</feature>
<evidence type="ECO:0000313" key="2">
    <source>
        <dbReference type="EMBL" id="MBK0381529.1"/>
    </source>
</evidence>
<proteinExistence type="predicted"/>
<protein>
    <recommendedName>
        <fullName evidence="4">Outer membrane protein beta-barrel domain-containing protein</fullName>
    </recommendedName>
</protein>
<dbReference type="Proteomes" id="UP000660024">
    <property type="component" value="Unassembled WGS sequence"/>
</dbReference>
<dbReference type="RefSeq" id="WP_200584075.1">
    <property type="nucleotide sequence ID" value="NZ_JAEHFY010000001.1"/>
</dbReference>
<comment type="caution">
    <text evidence="2">The sequence shown here is derived from an EMBL/GenBank/DDBJ whole genome shotgun (WGS) entry which is preliminary data.</text>
</comment>
<gene>
    <name evidence="2" type="ORF">I5M32_01030</name>
</gene>
<keyword evidence="3" id="KW-1185">Reference proteome</keyword>
<sequence>MKKVLPILLFFLIVAIRIAYAQTAIDTIKIKKSTFGTIYLKDGKSINNGRKLHRLLSSNPKNYPEITIIRTNWVFAAIFGGASGYIFGNQIATRYSRSSPDWVALSAATALAGLSIPFEIGRAKHVKKAVLIYNEGLMQTSINKPIYNFNISDNGLVLKITF</sequence>
<reference evidence="2 3" key="1">
    <citation type="submission" date="2020-12" db="EMBL/GenBank/DDBJ databases">
        <title>Bacterial novel species Pedobacter sp. SD-b isolated from soil.</title>
        <authorList>
            <person name="Jung H.-Y."/>
        </authorList>
    </citation>
    <scope>NUCLEOTIDE SEQUENCE [LARGE SCALE GENOMIC DNA]</scope>
    <source>
        <strain evidence="2 3">SD-b</strain>
    </source>
</reference>
<keyword evidence="1" id="KW-0732">Signal</keyword>
<evidence type="ECO:0000256" key="1">
    <source>
        <dbReference type="SAM" id="SignalP"/>
    </source>
</evidence>
<name>A0ABS1BF81_9SPHI</name>
<evidence type="ECO:0000313" key="3">
    <source>
        <dbReference type="Proteomes" id="UP000660024"/>
    </source>
</evidence>
<feature type="signal peptide" evidence="1">
    <location>
        <begin position="1"/>
        <end position="21"/>
    </location>
</feature>
<evidence type="ECO:0008006" key="4">
    <source>
        <dbReference type="Google" id="ProtNLM"/>
    </source>
</evidence>
<accession>A0ABS1BF81</accession>
<organism evidence="2 3">
    <name type="scientific">Pedobacter segetis</name>
    <dbReference type="NCBI Taxonomy" id="2793069"/>
    <lineage>
        <taxon>Bacteria</taxon>
        <taxon>Pseudomonadati</taxon>
        <taxon>Bacteroidota</taxon>
        <taxon>Sphingobacteriia</taxon>
        <taxon>Sphingobacteriales</taxon>
        <taxon>Sphingobacteriaceae</taxon>
        <taxon>Pedobacter</taxon>
    </lineage>
</organism>